<evidence type="ECO:0000313" key="2">
    <source>
        <dbReference type="Proteomes" id="UP000199586"/>
    </source>
</evidence>
<keyword evidence="2" id="KW-1185">Reference proteome</keyword>
<organism evidence="1 2">
    <name type="scientific">Sphingomonas rubra</name>
    <dbReference type="NCBI Taxonomy" id="634430"/>
    <lineage>
        <taxon>Bacteria</taxon>
        <taxon>Pseudomonadati</taxon>
        <taxon>Pseudomonadota</taxon>
        <taxon>Alphaproteobacteria</taxon>
        <taxon>Sphingomonadales</taxon>
        <taxon>Sphingomonadaceae</taxon>
        <taxon>Sphingomonas</taxon>
    </lineage>
</organism>
<proteinExistence type="predicted"/>
<sequence>MKNYKTKKTIAGMDADEYLTNIIGPMSATILEQLLTKWLASNGEGMTGPELKMVQFAIERSYGAATRKVEHLRVSDQEIAAEQLGSLDPETLRKIAAANGKRNDGPTIN</sequence>
<gene>
    <name evidence="1" type="ORF">SAMN04488241_10511</name>
</gene>
<protein>
    <submittedName>
        <fullName evidence="1">Uncharacterized protein</fullName>
    </submittedName>
</protein>
<dbReference type="AlphaFoldDB" id="A0A1I5S6W9"/>
<evidence type="ECO:0000313" key="1">
    <source>
        <dbReference type="EMBL" id="SFP66459.1"/>
    </source>
</evidence>
<dbReference type="EMBL" id="FOXP01000005">
    <property type="protein sequence ID" value="SFP66459.1"/>
    <property type="molecule type" value="Genomic_DNA"/>
</dbReference>
<accession>A0A1I5S6W9</accession>
<name>A0A1I5S6W9_9SPHN</name>
<dbReference type="RefSeq" id="WP_143090130.1">
    <property type="nucleotide sequence ID" value="NZ_FOXP01000005.1"/>
</dbReference>
<reference evidence="1 2" key="1">
    <citation type="submission" date="2016-10" db="EMBL/GenBank/DDBJ databases">
        <authorList>
            <person name="de Groot N.N."/>
        </authorList>
    </citation>
    <scope>NUCLEOTIDE SEQUENCE [LARGE SCALE GENOMIC DNA]</scope>
    <source>
        <strain evidence="1 2">CGMCC 1.9113</strain>
    </source>
</reference>
<dbReference type="Proteomes" id="UP000199586">
    <property type="component" value="Unassembled WGS sequence"/>
</dbReference>